<organism evidence="1 2">
    <name type="scientific">Leptospirillum ferriphilum</name>
    <dbReference type="NCBI Taxonomy" id="178606"/>
    <lineage>
        <taxon>Bacteria</taxon>
        <taxon>Pseudomonadati</taxon>
        <taxon>Nitrospirota</taxon>
        <taxon>Nitrospiria</taxon>
        <taxon>Nitrospirales</taxon>
        <taxon>Nitrospiraceae</taxon>
        <taxon>Leptospirillum</taxon>
    </lineage>
</organism>
<comment type="caution">
    <text evidence="1">The sequence shown here is derived from an EMBL/GenBank/DDBJ whole genome shotgun (WGS) entry which is preliminary data.</text>
</comment>
<sequence>MWGLYHTRDECFRAGRNTLFVRVPGPVPIVMPWIDRLDGWSGKGDEQESDPLRLSSSRVLHGKDVDRDSLTHPETISLPTPASIGDRVFGASSVGGSHGSGSFSQGNRLWIFGVTRKFL</sequence>
<dbReference type="AlphaFoldDB" id="A0A1V3SWB1"/>
<accession>A0A1V3SWB1</accession>
<proteinExistence type="predicted"/>
<evidence type="ECO:0000313" key="2">
    <source>
        <dbReference type="Proteomes" id="UP000188586"/>
    </source>
</evidence>
<reference evidence="1 2" key="1">
    <citation type="submission" date="2016-11" db="EMBL/GenBank/DDBJ databases">
        <title>Comparative genomics of co-occurring bacteria in distinct bioleaching systems unravels niche-specific adaptation.</title>
        <authorList>
            <person name="Zhang X."/>
            <person name="Liu X."/>
            <person name="Yin H."/>
        </authorList>
    </citation>
    <scope>NUCLEOTIDE SEQUENCE [LARGE SCALE GENOMIC DNA]</scope>
    <source>
        <strain evidence="1 2">DX</strain>
    </source>
</reference>
<dbReference type="EMBL" id="MPOJ01000015">
    <property type="protein sequence ID" value="OOH72166.1"/>
    <property type="molecule type" value="Genomic_DNA"/>
</dbReference>
<name>A0A1V3SWB1_9BACT</name>
<dbReference type="Proteomes" id="UP000188586">
    <property type="component" value="Unassembled WGS sequence"/>
</dbReference>
<gene>
    <name evidence="1" type="ORF">BOX24_07170</name>
</gene>
<evidence type="ECO:0000313" key="1">
    <source>
        <dbReference type="EMBL" id="OOH72166.1"/>
    </source>
</evidence>
<protein>
    <submittedName>
        <fullName evidence="1">Uncharacterized protein</fullName>
    </submittedName>
</protein>